<dbReference type="PANTHER" id="PTHR15352">
    <property type="entry name" value="LYMPHOID-RESTRICTED MEMBRANE PROTEIN, JAW1"/>
    <property type="match status" value="1"/>
</dbReference>
<feature type="coiled-coil region" evidence="8">
    <location>
        <begin position="84"/>
        <end position="111"/>
    </location>
</feature>
<evidence type="ECO:0000256" key="8">
    <source>
        <dbReference type="SAM" id="Coils"/>
    </source>
</evidence>
<evidence type="ECO:0000313" key="11">
    <source>
        <dbReference type="EMBL" id="TRY95814.1"/>
    </source>
</evidence>
<comment type="caution">
    <text evidence="11">The sequence shown here is derived from an EMBL/GenBank/DDBJ whole genome shotgun (WGS) entry which is preliminary data.</text>
</comment>
<feature type="compositionally biased region" description="Polar residues" evidence="9">
    <location>
        <begin position="20"/>
        <end position="43"/>
    </location>
</feature>
<keyword evidence="3" id="KW-0963">Cytoplasm</keyword>
<keyword evidence="4 10" id="KW-0812">Transmembrane</keyword>
<dbReference type="AlphaFoldDB" id="A0A553R0V8"/>
<dbReference type="GO" id="GO:0019934">
    <property type="term" value="P:cGMP-mediated signaling"/>
    <property type="evidence" value="ECO:0007669"/>
    <property type="project" value="TreeGrafter"/>
</dbReference>
<dbReference type="EMBL" id="SRMA01025341">
    <property type="protein sequence ID" value="TRY95814.1"/>
    <property type="molecule type" value="Genomic_DNA"/>
</dbReference>
<proteinExistence type="predicted"/>
<evidence type="ECO:0000256" key="5">
    <source>
        <dbReference type="ARBA" id="ARBA00022989"/>
    </source>
</evidence>
<evidence type="ECO:0000256" key="9">
    <source>
        <dbReference type="SAM" id="MobiDB-lite"/>
    </source>
</evidence>
<evidence type="ECO:0000256" key="1">
    <source>
        <dbReference type="ARBA" id="ARBA00004167"/>
    </source>
</evidence>
<dbReference type="InterPro" id="IPR008677">
    <property type="entry name" value="MRVI1"/>
</dbReference>
<keyword evidence="5 10" id="KW-1133">Transmembrane helix</keyword>
<evidence type="ECO:0000256" key="7">
    <source>
        <dbReference type="ARBA" id="ARBA00023136"/>
    </source>
</evidence>
<sequence length="199" mass="22813">MRLYQQVSYTCSFIKCEANTKNGSSSDQTQQDVPDKSNGNPPTEQEGEAPPAKAVCSPEKITEEIRAKIEEEAFNKGYKEGLKRSKELRELKEEEDKAEEKQKECEEELMVNLDDTRKTHRFDEALELLDRIFPKFFRRNRMLWIVLALFFILFIIANVVNIYSSRYGDSGDTSTERSAIPGKKKFFGLNVGSKTPAPE</sequence>
<dbReference type="PANTHER" id="PTHR15352:SF2">
    <property type="entry name" value="INOSITOL 1,4,5-TRIPHOSPHATE RECEPTOR ASSOCIATED 1"/>
    <property type="match status" value="1"/>
</dbReference>
<dbReference type="Proteomes" id="UP000316079">
    <property type="component" value="Unassembled WGS sequence"/>
</dbReference>
<keyword evidence="7 10" id="KW-0472">Membrane</keyword>
<protein>
    <submittedName>
        <fullName evidence="11">Uncharacterized protein</fullName>
    </submittedName>
</protein>
<comment type="subcellular location">
    <subcellularLocation>
        <location evidence="2">Cytoplasm</location>
    </subcellularLocation>
    <subcellularLocation>
        <location evidence="1">Membrane</location>
        <topology evidence="1">Single-pass membrane protein</topology>
    </subcellularLocation>
</comment>
<keyword evidence="12" id="KW-1185">Reference proteome</keyword>
<gene>
    <name evidence="11" type="ORF">DNTS_021266</name>
</gene>
<accession>A0A553R0V8</accession>
<reference evidence="11 12" key="1">
    <citation type="journal article" date="2019" name="Sci. Data">
        <title>Hybrid genome assembly and annotation of Danionella translucida.</title>
        <authorList>
            <person name="Kadobianskyi M."/>
            <person name="Schulze L."/>
            <person name="Schuelke M."/>
            <person name="Judkewitz B."/>
        </authorList>
    </citation>
    <scope>NUCLEOTIDE SEQUENCE [LARGE SCALE GENOMIC DNA]</scope>
    <source>
        <strain evidence="11 12">Bolton</strain>
    </source>
</reference>
<evidence type="ECO:0000256" key="6">
    <source>
        <dbReference type="ARBA" id="ARBA00023054"/>
    </source>
</evidence>
<evidence type="ECO:0000256" key="4">
    <source>
        <dbReference type="ARBA" id="ARBA00022692"/>
    </source>
</evidence>
<dbReference type="STRING" id="623744.A0A553R0V8"/>
<evidence type="ECO:0000256" key="3">
    <source>
        <dbReference type="ARBA" id="ARBA00022490"/>
    </source>
</evidence>
<organism evidence="11 12">
    <name type="scientific">Danionella cerebrum</name>
    <dbReference type="NCBI Taxonomy" id="2873325"/>
    <lineage>
        <taxon>Eukaryota</taxon>
        <taxon>Metazoa</taxon>
        <taxon>Chordata</taxon>
        <taxon>Craniata</taxon>
        <taxon>Vertebrata</taxon>
        <taxon>Euteleostomi</taxon>
        <taxon>Actinopterygii</taxon>
        <taxon>Neopterygii</taxon>
        <taxon>Teleostei</taxon>
        <taxon>Ostariophysi</taxon>
        <taxon>Cypriniformes</taxon>
        <taxon>Danionidae</taxon>
        <taxon>Danioninae</taxon>
        <taxon>Danionella</taxon>
    </lineage>
</organism>
<dbReference type="GO" id="GO:0005737">
    <property type="term" value="C:cytoplasm"/>
    <property type="evidence" value="ECO:0007669"/>
    <property type="project" value="UniProtKB-SubCell"/>
</dbReference>
<evidence type="ECO:0000256" key="2">
    <source>
        <dbReference type="ARBA" id="ARBA00004496"/>
    </source>
</evidence>
<keyword evidence="6 8" id="KW-0175">Coiled coil</keyword>
<feature type="region of interest" description="Disordered" evidence="9">
    <location>
        <begin position="20"/>
        <end position="58"/>
    </location>
</feature>
<feature type="transmembrane region" description="Helical" evidence="10">
    <location>
        <begin position="142"/>
        <end position="163"/>
    </location>
</feature>
<dbReference type="GO" id="GO:0016020">
    <property type="term" value="C:membrane"/>
    <property type="evidence" value="ECO:0007669"/>
    <property type="project" value="UniProtKB-SubCell"/>
</dbReference>
<evidence type="ECO:0000256" key="10">
    <source>
        <dbReference type="SAM" id="Phobius"/>
    </source>
</evidence>
<dbReference type="Pfam" id="PF05781">
    <property type="entry name" value="MRVI1"/>
    <property type="match status" value="1"/>
</dbReference>
<evidence type="ECO:0000313" key="12">
    <source>
        <dbReference type="Proteomes" id="UP000316079"/>
    </source>
</evidence>
<name>A0A553R0V8_9TELE</name>